<evidence type="ECO:0000256" key="1">
    <source>
        <dbReference type="SAM" id="MobiDB-lite"/>
    </source>
</evidence>
<organism evidence="3 4">
    <name type="scientific">Rhodopseudomonas julia</name>
    <dbReference type="NCBI Taxonomy" id="200617"/>
    <lineage>
        <taxon>Bacteria</taxon>
        <taxon>Pseudomonadati</taxon>
        <taxon>Pseudomonadota</taxon>
        <taxon>Alphaproteobacteria</taxon>
        <taxon>Hyphomicrobiales</taxon>
        <taxon>Nitrobacteraceae</taxon>
        <taxon>Rhodopseudomonas</taxon>
    </lineage>
</organism>
<evidence type="ECO:0000256" key="2">
    <source>
        <dbReference type="SAM" id="Phobius"/>
    </source>
</evidence>
<reference evidence="3 4" key="1">
    <citation type="submission" date="2023-07" db="EMBL/GenBank/DDBJ databases">
        <title>Genomic Encyclopedia of Type Strains, Phase IV (KMG-IV): sequencing the most valuable type-strain genomes for metagenomic binning, comparative biology and taxonomic classification.</title>
        <authorList>
            <person name="Goeker M."/>
        </authorList>
    </citation>
    <scope>NUCLEOTIDE SEQUENCE [LARGE SCALE GENOMIC DNA]</scope>
    <source>
        <strain evidence="3 4">DSM 11549</strain>
    </source>
</reference>
<keyword evidence="2" id="KW-1133">Transmembrane helix</keyword>
<name>A0ABU0C1P7_9BRAD</name>
<evidence type="ECO:0000313" key="3">
    <source>
        <dbReference type="EMBL" id="MDQ0324438.1"/>
    </source>
</evidence>
<protein>
    <submittedName>
        <fullName evidence="3">Uncharacterized DUF497 family protein</fullName>
    </submittedName>
</protein>
<keyword evidence="4" id="KW-1185">Reference proteome</keyword>
<accession>A0ABU0C1P7</accession>
<keyword evidence="2" id="KW-0472">Membrane</keyword>
<sequence>MSNISMSEDRIQLTEEQKRSRRRRSVAIGLILAALVVVFYAITIIRIGPNLAGGG</sequence>
<keyword evidence="2" id="KW-0812">Transmembrane</keyword>
<comment type="caution">
    <text evidence="3">The sequence shown here is derived from an EMBL/GenBank/DDBJ whole genome shotgun (WGS) entry which is preliminary data.</text>
</comment>
<dbReference type="Proteomes" id="UP001230253">
    <property type="component" value="Unassembled WGS sequence"/>
</dbReference>
<gene>
    <name evidence="3" type="ORF">J2R99_000287</name>
</gene>
<feature type="compositionally biased region" description="Basic and acidic residues" evidence="1">
    <location>
        <begin position="7"/>
        <end position="18"/>
    </location>
</feature>
<evidence type="ECO:0000313" key="4">
    <source>
        <dbReference type="Proteomes" id="UP001230253"/>
    </source>
</evidence>
<feature type="transmembrane region" description="Helical" evidence="2">
    <location>
        <begin position="26"/>
        <end position="47"/>
    </location>
</feature>
<feature type="region of interest" description="Disordered" evidence="1">
    <location>
        <begin position="1"/>
        <end position="21"/>
    </location>
</feature>
<dbReference type="EMBL" id="JAUSUK010000001">
    <property type="protein sequence ID" value="MDQ0324438.1"/>
    <property type="molecule type" value="Genomic_DNA"/>
</dbReference>
<dbReference type="RefSeq" id="WP_307152728.1">
    <property type="nucleotide sequence ID" value="NZ_JAUSUK010000001.1"/>
</dbReference>
<proteinExistence type="predicted"/>